<dbReference type="Proteomes" id="UP000238034">
    <property type="component" value="Unassembled WGS sequence"/>
</dbReference>
<name>A0A2T0U388_9SPHI</name>
<sequence length="75" mass="8780">MQEPFDIEVGEVEYAVFPEEDDTYTIFKDGVEYLKIQKDTEKLWLKLDSETDLPLFSEDEEVRLIGQQISAYLGE</sequence>
<comment type="caution">
    <text evidence="1">The sequence shown here is derived from an EMBL/GenBank/DDBJ whole genome shotgun (WGS) entry which is preliminary data.</text>
</comment>
<evidence type="ECO:0000313" key="2">
    <source>
        <dbReference type="Proteomes" id="UP000238034"/>
    </source>
</evidence>
<dbReference type="AlphaFoldDB" id="A0A2T0U388"/>
<evidence type="ECO:0000313" key="1">
    <source>
        <dbReference type="EMBL" id="PRY52370.1"/>
    </source>
</evidence>
<gene>
    <name evidence="1" type="ORF">B0I27_106130</name>
</gene>
<organism evidence="1 2">
    <name type="scientific">Arcticibacter pallidicorallinus</name>
    <dbReference type="NCBI Taxonomy" id="1259464"/>
    <lineage>
        <taxon>Bacteria</taxon>
        <taxon>Pseudomonadati</taxon>
        <taxon>Bacteroidota</taxon>
        <taxon>Sphingobacteriia</taxon>
        <taxon>Sphingobacteriales</taxon>
        <taxon>Sphingobacteriaceae</taxon>
        <taxon>Arcticibacter</taxon>
    </lineage>
</organism>
<protein>
    <submittedName>
        <fullName evidence="1">Uncharacterized protein</fullName>
    </submittedName>
</protein>
<proteinExistence type="predicted"/>
<reference evidence="1 2" key="1">
    <citation type="submission" date="2018-03" db="EMBL/GenBank/DDBJ databases">
        <title>Genomic Encyclopedia of Type Strains, Phase III (KMG-III): the genomes of soil and plant-associated and newly described type strains.</title>
        <authorList>
            <person name="Whitman W."/>
        </authorList>
    </citation>
    <scope>NUCLEOTIDE SEQUENCE [LARGE SCALE GENOMIC DNA]</scope>
    <source>
        <strain evidence="1 2">CGMCC 1.9313</strain>
    </source>
</reference>
<dbReference type="EMBL" id="PVTH01000006">
    <property type="protein sequence ID" value="PRY52370.1"/>
    <property type="molecule type" value="Genomic_DNA"/>
</dbReference>
<keyword evidence="2" id="KW-1185">Reference proteome</keyword>
<dbReference type="OrthoDB" id="710963at2"/>
<accession>A0A2T0U388</accession>